<dbReference type="EMBL" id="CADCWP010000296">
    <property type="protein sequence ID" value="CAA9583922.1"/>
    <property type="molecule type" value="Genomic_DNA"/>
</dbReference>
<accession>A0A6J4VNA4</accession>
<dbReference type="AlphaFoldDB" id="A0A6J4VNA4"/>
<proteinExistence type="predicted"/>
<sequence length="38" mass="3946">CQSSGFLLPSGGEPKHLIGALGRCKEATPSVRYVPTTS</sequence>
<name>A0A6J4VNA4_9DEIN</name>
<protein>
    <submittedName>
        <fullName evidence="1">Uncharacterized protein</fullName>
    </submittedName>
</protein>
<feature type="non-terminal residue" evidence="1">
    <location>
        <position position="1"/>
    </location>
</feature>
<feature type="non-terminal residue" evidence="1">
    <location>
        <position position="38"/>
    </location>
</feature>
<evidence type="ECO:0000313" key="1">
    <source>
        <dbReference type="EMBL" id="CAA9583922.1"/>
    </source>
</evidence>
<organism evidence="1">
    <name type="scientific">uncultured Truepera sp</name>
    <dbReference type="NCBI Taxonomy" id="543023"/>
    <lineage>
        <taxon>Bacteria</taxon>
        <taxon>Thermotogati</taxon>
        <taxon>Deinococcota</taxon>
        <taxon>Deinococci</taxon>
        <taxon>Trueperales</taxon>
        <taxon>Trueperaceae</taxon>
        <taxon>Truepera</taxon>
        <taxon>environmental samples</taxon>
    </lineage>
</organism>
<gene>
    <name evidence="1" type="ORF">AVDCRST_MAG86-3494</name>
</gene>
<reference evidence="1" key="1">
    <citation type="submission" date="2020-02" db="EMBL/GenBank/DDBJ databases">
        <authorList>
            <person name="Meier V. D."/>
        </authorList>
    </citation>
    <scope>NUCLEOTIDE SEQUENCE</scope>
    <source>
        <strain evidence="1">AVDCRST_MAG86</strain>
    </source>
</reference>